<evidence type="ECO:0000313" key="2">
    <source>
        <dbReference type="EMBL" id="KDN52107.1"/>
    </source>
</evidence>
<dbReference type="GeneID" id="25267443"/>
<feature type="compositionally biased region" description="Polar residues" evidence="1">
    <location>
        <begin position="789"/>
        <end position="813"/>
    </location>
</feature>
<feature type="compositionally biased region" description="Basic residues" evidence="1">
    <location>
        <begin position="509"/>
        <end position="522"/>
    </location>
</feature>
<feature type="compositionally biased region" description="Basic residues" evidence="1">
    <location>
        <begin position="354"/>
        <end position="364"/>
    </location>
</feature>
<dbReference type="HOGENOM" id="CLU_274531_0_0_1"/>
<feature type="region of interest" description="Disordered" evidence="1">
    <location>
        <begin position="1043"/>
        <end position="1062"/>
    </location>
</feature>
<feature type="region of interest" description="Disordered" evidence="1">
    <location>
        <begin position="1141"/>
        <end position="1167"/>
    </location>
</feature>
<sequence>MLGFKSLKKKASKSSVKNVAAAATQVQIQAHAHANVHGGGQIYHIGRDAETDIVSSDRLMPSQRPAAAQQPGCVDEESAPSAVAGTGTKVRAAVAQVQASRLVGAQVQPTSTPAPRQQCAAATAKVAPRTPQMAIITLTDDAPSFSLRDGSAKRLMRRLSRQNMVFKKHGKDKSGAAAKASPAQRSPLLHAAPMVQQNIASQVASLHDSDNDSSIPSIAICPSPPVCSPLAEHVRALDEAQYDSSGSATSNESSFIVPVTFTAKHALLDADDAAACSPHRAAGSRVAQGESPGDLPHCAPPIDVGDGDEAATPSHVFAPPQVTVVERDDQAVAWITHSTPPLSPDLSYSSYVHTHSHSQCHPHPHHQEQGRRTLERRDSDETEHEARTPHDGGCLPLPPVCDSASETAMDDSAIALVHGETLRAGPEDACLSPSRIHGLGLQLHAEPIIDAALTRRERKAGEQHTLPLELPFNASEPQAMLQGLEPHVTPSQPSADSCVTAGEAAGARAHTRSRSRSHSHRYQQHDSKFSECSIVTTSSSSPFAGSTVASTTGADGGQGGVCSSSIVSMSSMSLARMRADFPSPPDRACMAVNALIHNVAAVASAGATASAGAACELANSRDGMDTLPLQAQYEHVCRTQTQAHAQMQQVEEAQMQIHHAYREAFNRKGYECQKVHTFHLAEISEASTIASRRKASLPTSDQDDTASAAAEATPTQAQGKFDRANCLVAGSGAPSAAAAANGILSPFEQLRIGLAAYSFADSEADATAKRQKSPSWLLSSPKEPKRSATKGSVPSSMGYRSTPSFTEQQSGTRLSLRYLRNGKPLHISTGTRSPSAAALNRISASMAGWADKTGNKGYRSANSPTTFPQTAHFASDAIAGPARALQDITQMTDALAHVPRLPSSAPRCAHPPEMACMVQGGCGLASAFQPIRFQPVRRDSDAESVAPSFQISKKTFLGGIRRSKSTPSLAKAARKLSPRWERDDVRPPPLCLPTTDGERAVVETQGGFFPPPPSAEMDTKPANGSTSCHLLRSTASLSAMREFAKRTASGGKSRSASPTGSLGSLESFVALSPAVLDAADTSLSADTLPDLSWGDVLMQASQDLHSTDTKCHEWRSKIPIRASPDTLVSQSAYIAKNECKDMSASPLPSPGFNFSRPISRRPSRQFE</sequence>
<feature type="compositionally biased region" description="Polar residues" evidence="1">
    <location>
        <begin position="1050"/>
        <end position="1062"/>
    </location>
</feature>
<feature type="region of interest" description="Disordered" evidence="1">
    <location>
        <begin position="353"/>
        <end position="397"/>
    </location>
</feature>
<comment type="caution">
    <text evidence="2">The sequence shown here is derived from an EMBL/GenBank/DDBJ whole genome shotgun (WGS) entry which is preliminary data.</text>
</comment>
<feature type="compositionally biased region" description="Low complexity" evidence="1">
    <location>
        <begin position="705"/>
        <end position="716"/>
    </location>
</feature>
<dbReference type="EMBL" id="JMSN01000014">
    <property type="protein sequence ID" value="KDN52107.1"/>
    <property type="molecule type" value="Genomic_DNA"/>
</dbReference>
<dbReference type="RefSeq" id="XP_013244893.1">
    <property type="nucleotide sequence ID" value="XM_013389439.1"/>
</dbReference>
<dbReference type="AlphaFoldDB" id="A0A066WDS6"/>
<evidence type="ECO:0000313" key="3">
    <source>
        <dbReference type="Proteomes" id="UP000027361"/>
    </source>
</evidence>
<proteinExistence type="predicted"/>
<accession>A0A066WDS6</accession>
<feature type="region of interest" description="Disordered" evidence="1">
    <location>
        <begin position="770"/>
        <end position="813"/>
    </location>
</feature>
<dbReference type="Proteomes" id="UP000027361">
    <property type="component" value="Unassembled WGS sequence"/>
</dbReference>
<feature type="compositionally biased region" description="Basic residues" evidence="1">
    <location>
        <begin position="1158"/>
        <end position="1167"/>
    </location>
</feature>
<organism evidence="2 3">
    <name type="scientific">Tilletiaria anomala (strain ATCC 24038 / CBS 436.72 / UBC 951)</name>
    <dbReference type="NCBI Taxonomy" id="1037660"/>
    <lineage>
        <taxon>Eukaryota</taxon>
        <taxon>Fungi</taxon>
        <taxon>Dikarya</taxon>
        <taxon>Basidiomycota</taxon>
        <taxon>Ustilaginomycotina</taxon>
        <taxon>Exobasidiomycetes</taxon>
        <taxon>Georgefischeriales</taxon>
        <taxon>Tilletiariaceae</taxon>
        <taxon>Tilletiaria</taxon>
    </lineage>
</organism>
<reference evidence="2 3" key="1">
    <citation type="submission" date="2014-05" db="EMBL/GenBank/DDBJ databases">
        <title>Draft genome sequence of a rare smut relative, Tilletiaria anomala UBC 951.</title>
        <authorList>
            <consortium name="DOE Joint Genome Institute"/>
            <person name="Toome M."/>
            <person name="Kuo A."/>
            <person name="Henrissat B."/>
            <person name="Lipzen A."/>
            <person name="Tritt A."/>
            <person name="Yoshinaga Y."/>
            <person name="Zane M."/>
            <person name="Barry K."/>
            <person name="Grigoriev I.V."/>
            <person name="Spatafora J.W."/>
            <person name="Aimea M.C."/>
        </authorList>
    </citation>
    <scope>NUCLEOTIDE SEQUENCE [LARGE SCALE GENOMIC DNA]</scope>
    <source>
        <strain evidence="2 3">UBC 951</strain>
    </source>
</reference>
<evidence type="ECO:0000256" key="1">
    <source>
        <dbReference type="SAM" id="MobiDB-lite"/>
    </source>
</evidence>
<feature type="region of interest" description="Disordered" evidence="1">
    <location>
        <begin position="973"/>
        <end position="995"/>
    </location>
</feature>
<gene>
    <name evidence="2" type="ORF">K437DRAFT_40252</name>
</gene>
<feature type="region of interest" description="Disordered" evidence="1">
    <location>
        <begin position="503"/>
        <end position="526"/>
    </location>
</feature>
<name>A0A066WDS6_TILAU</name>
<keyword evidence="3" id="KW-1185">Reference proteome</keyword>
<feature type="region of interest" description="Disordered" evidence="1">
    <location>
        <begin position="692"/>
        <end position="716"/>
    </location>
</feature>
<dbReference type="InParanoid" id="A0A066WDS6"/>
<feature type="compositionally biased region" description="Basic and acidic residues" evidence="1">
    <location>
        <begin position="365"/>
        <end position="390"/>
    </location>
</feature>
<protein>
    <submittedName>
        <fullName evidence="2">Uncharacterized protein</fullName>
    </submittedName>
</protein>